<dbReference type="EMBL" id="CP146203">
    <property type="protein sequence ID" value="XBH21184.1"/>
    <property type="molecule type" value="Genomic_DNA"/>
</dbReference>
<evidence type="ECO:0000313" key="4">
    <source>
        <dbReference type="EMBL" id="XBH21184.1"/>
    </source>
</evidence>
<dbReference type="InterPro" id="IPR050923">
    <property type="entry name" value="Cell_Proc_Reg/RNA_Proc"/>
</dbReference>
<proteinExistence type="predicted"/>
<keyword evidence="1" id="KW-0597">Phosphoprotein</keyword>
<gene>
    <name evidence="4" type="ORF">V5R04_13335</name>
</gene>
<dbReference type="AlphaFoldDB" id="A0AAU7DTC3"/>
<dbReference type="Gene3D" id="2.60.200.20">
    <property type="match status" value="1"/>
</dbReference>
<protein>
    <submittedName>
        <fullName evidence="4">FHA domain-containing protein</fullName>
    </submittedName>
</protein>
<reference evidence="4" key="1">
    <citation type="submission" date="2024-02" db="EMBL/GenBank/DDBJ databases">
        <title>Tomenella chthoni gen. nov. sp. nov., a member of the family Jonesiaceae isolated from bat guano.</title>
        <authorList>
            <person name="Miller S.L."/>
            <person name="King J."/>
            <person name="Sankaranarayanan K."/>
            <person name="Lawson P.A."/>
        </authorList>
    </citation>
    <scope>NUCLEOTIDE SEQUENCE</scope>
    <source>
        <strain evidence="4">BS-20</strain>
    </source>
</reference>
<dbReference type="PANTHER" id="PTHR23308">
    <property type="entry name" value="NUCLEAR INHIBITOR OF PROTEIN PHOSPHATASE-1"/>
    <property type="match status" value="1"/>
</dbReference>
<dbReference type="SMART" id="SM00240">
    <property type="entry name" value="FHA"/>
    <property type="match status" value="1"/>
</dbReference>
<dbReference type="InterPro" id="IPR000253">
    <property type="entry name" value="FHA_dom"/>
</dbReference>
<dbReference type="SUPFAM" id="SSF49879">
    <property type="entry name" value="SMAD/FHA domain"/>
    <property type="match status" value="1"/>
</dbReference>
<evidence type="ECO:0000259" key="3">
    <source>
        <dbReference type="PROSITE" id="PS50006"/>
    </source>
</evidence>
<feature type="transmembrane region" description="Helical" evidence="2">
    <location>
        <begin position="6"/>
        <end position="28"/>
    </location>
</feature>
<evidence type="ECO:0000256" key="2">
    <source>
        <dbReference type="SAM" id="Phobius"/>
    </source>
</evidence>
<dbReference type="CDD" id="cd00060">
    <property type="entry name" value="FHA"/>
    <property type="match status" value="1"/>
</dbReference>
<dbReference type="InterPro" id="IPR008984">
    <property type="entry name" value="SMAD_FHA_dom_sf"/>
</dbReference>
<sequence>MSALVMTLFRVGFLVLLWVFIYFVIRVLRRDLFGVRPSGPRSDGAQVHISQPLTEAPAVPQVQHTPPMQGPSPVELGPTRLVVTAGSLMGTQIPLATSAILIGRSPSCTLVLDDDYSSSRHARIFPRADTWFIEDLGSTNGTYVDSERISAPVPLSLGSSVRVGQNTLELQR</sequence>
<accession>A0AAU7DTC3</accession>
<keyword evidence="2" id="KW-0812">Transmembrane</keyword>
<dbReference type="PROSITE" id="PS50006">
    <property type="entry name" value="FHA_DOMAIN"/>
    <property type="match status" value="1"/>
</dbReference>
<name>A0AAU7DTC3_9MICO</name>
<keyword evidence="2" id="KW-0472">Membrane</keyword>
<keyword evidence="2" id="KW-1133">Transmembrane helix</keyword>
<evidence type="ECO:0000256" key="1">
    <source>
        <dbReference type="ARBA" id="ARBA00022553"/>
    </source>
</evidence>
<organism evidence="4">
    <name type="scientific">Jonesiaceae bacterium BS-20</name>
    <dbReference type="NCBI Taxonomy" id="3120821"/>
    <lineage>
        <taxon>Bacteria</taxon>
        <taxon>Bacillati</taxon>
        <taxon>Actinomycetota</taxon>
        <taxon>Actinomycetes</taxon>
        <taxon>Micrococcales</taxon>
        <taxon>Jonesiaceae</taxon>
    </lineage>
</organism>
<feature type="domain" description="FHA" evidence="3">
    <location>
        <begin position="100"/>
        <end position="149"/>
    </location>
</feature>
<dbReference type="Pfam" id="PF00498">
    <property type="entry name" value="FHA"/>
    <property type="match status" value="1"/>
</dbReference>